<dbReference type="InterPro" id="IPR035892">
    <property type="entry name" value="C2_domain_sf"/>
</dbReference>
<comment type="similarity">
    <text evidence="7">Belongs to the DOCK family.</text>
</comment>
<feature type="region of interest" description="Disordered" evidence="9">
    <location>
        <begin position="1507"/>
        <end position="1553"/>
    </location>
</feature>
<dbReference type="InterPro" id="IPR043161">
    <property type="entry name" value="DOCK_C_lobe_A"/>
</dbReference>
<dbReference type="InterPro" id="IPR026791">
    <property type="entry name" value="DOCK"/>
</dbReference>
<comment type="subcellular location">
    <subcellularLocation>
        <location evidence="2">Cytoplasm</location>
    </subcellularLocation>
    <subcellularLocation>
        <location evidence="1">Membrane</location>
    </subcellularLocation>
</comment>
<evidence type="ECO:0000256" key="7">
    <source>
        <dbReference type="PROSITE-ProRule" id="PRU00983"/>
    </source>
</evidence>
<keyword evidence="6" id="KW-0472">Membrane</keyword>
<feature type="domain" description="C2 DOCK-type" evidence="10">
    <location>
        <begin position="156"/>
        <end position="329"/>
    </location>
</feature>
<dbReference type="Pfam" id="PF06920">
    <property type="entry name" value="DHR-2_Lobe_A"/>
    <property type="match status" value="1"/>
</dbReference>
<dbReference type="GO" id="GO:0007264">
    <property type="term" value="P:small GTPase-mediated signal transduction"/>
    <property type="evidence" value="ECO:0007669"/>
    <property type="project" value="InterPro"/>
</dbReference>
<keyword evidence="4" id="KW-0597">Phosphoprotein</keyword>
<dbReference type="Gene3D" id="1.20.58.740">
    <property type="match status" value="1"/>
</dbReference>
<evidence type="ECO:0000256" key="6">
    <source>
        <dbReference type="ARBA" id="ARBA00023136"/>
    </source>
</evidence>
<dbReference type="InterPro" id="IPR027357">
    <property type="entry name" value="DOCKER_dom"/>
</dbReference>
<dbReference type="CDD" id="cd11705">
    <property type="entry name" value="DHR2_DOCK4"/>
    <property type="match status" value="1"/>
</dbReference>
<dbReference type="Pfam" id="PF20421">
    <property type="entry name" value="DHR-2_Lobe_C"/>
    <property type="match status" value="1"/>
</dbReference>
<dbReference type="Proteomes" id="UP000694410">
    <property type="component" value="Unplaced"/>
</dbReference>
<proteinExistence type="inferred from homology"/>
<feature type="coiled-coil region" evidence="8">
    <location>
        <begin position="1231"/>
        <end position="1258"/>
    </location>
</feature>
<dbReference type="GO" id="GO:0005096">
    <property type="term" value="F:GTPase activator activity"/>
    <property type="evidence" value="ECO:0007669"/>
    <property type="project" value="InterPro"/>
</dbReference>
<dbReference type="SUPFAM" id="SSF48371">
    <property type="entry name" value="ARM repeat"/>
    <property type="match status" value="1"/>
</dbReference>
<dbReference type="InterPro" id="IPR046773">
    <property type="entry name" value="DOCKER_Lobe_C"/>
</dbReference>
<feature type="compositionally biased region" description="Low complexity" evidence="9">
    <location>
        <begin position="1437"/>
        <end position="1468"/>
    </location>
</feature>
<dbReference type="InterPro" id="IPR037811">
    <property type="entry name" value="C2_Dock-B"/>
</dbReference>
<dbReference type="PANTHER" id="PTHR45653:SF7">
    <property type="entry name" value="DEDICATOR OF CYTOKINESIS PROTEIN 4"/>
    <property type="match status" value="1"/>
</dbReference>
<evidence type="ECO:0000256" key="5">
    <source>
        <dbReference type="ARBA" id="ARBA00022658"/>
    </source>
</evidence>
<reference evidence="12" key="1">
    <citation type="submission" date="2025-08" db="UniProtKB">
        <authorList>
            <consortium name="Ensembl"/>
        </authorList>
    </citation>
    <scope>IDENTIFICATION</scope>
</reference>
<evidence type="ECO:0000313" key="12">
    <source>
        <dbReference type="Ensembl" id="ENSCCEP00000004000.1"/>
    </source>
</evidence>
<dbReference type="FunFam" id="1.25.40.410:FF:000003">
    <property type="entry name" value="Dedicator of cytokinesis protein 4"/>
    <property type="match status" value="1"/>
</dbReference>
<evidence type="ECO:0000256" key="3">
    <source>
        <dbReference type="ARBA" id="ARBA00022490"/>
    </source>
</evidence>
<dbReference type="Pfam" id="PF23554">
    <property type="entry name" value="TPR_DOCK"/>
    <property type="match status" value="1"/>
</dbReference>
<evidence type="ECO:0000256" key="2">
    <source>
        <dbReference type="ARBA" id="ARBA00004496"/>
    </source>
</evidence>
<organism evidence="12 13">
    <name type="scientific">Cyanistes caeruleus</name>
    <name type="common">Eurasian blue tit</name>
    <name type="synonym">Parus caeruleus</name>
    <dbReference type="NCBI Taxonomy" id="156563"/>
    <lineage>
        <taxon>Eukaryota</taxon>
        <taxon>Metazoa</taxon>
        <taxon>Chordata</taxon>
        <taxon>Craniata</taxon>
        <taxon>Vertebrata</taxon>
        <taxon>Euteleostomi</taxon>
        <taxon>Archelosauria</taxon>
        <taxon>Archosauria</taxon>
        <taxon>Dinosauria</taxon>
        <taxon>Saurischia</taxon>
        <taxon>Theropoda</taxon>
        <taxon>Coelurosauria</taxon>
        <taxon>Aves</taxon>
        <taxon>Neognathae</taxon>
        <taxon>Neoaves</taxon>
        <taxon>Telluraves</taxon>
        <taxon>Australaves</taxon>
        <taxon>Passeriformes</taxon>
        <taxon>Paridae</taxon>
        <taxon>Cyanistes</taxon>
    </lineage>
</organism>
<evidence type="ECO:0000256" key="8">
    <source>
        <dbReference type="SAM" id="Coils"/>
    </source>
</evidence>
<feature type="compositionally biased region" description="Pro residues" evidence="9">
    <location>
        <begin position="1645"/>
        <end position="1655"/>
    </location>
</feature>
<dbReference type="Ensembl" id="ENSCCET00000006675.1">
    <property type="protein sequence ID" value="ENSCCEP00000004000.1"/>
    <property type="gene ID" value="ENSCCEG00000003614.1"/>
</dbReference>
<dbReference type="GO" id="GO:0005886">
    <property type="term" value="C:plasma membrane"/>
    <property type="evidence" value="ECO:0007669"/>
    <property type="project" value="TreeGrafter"/>
</dbReference>
<keyword evidence="13" id="KW-1185">Reference proteome</keyword>
<dbReference type="PROSITE" id="PS51650">
    <property type="entry name" value="C2_DOCK"/>
    <property type="match status" value="1"/>
</dbReference>
<feature type="region of interest" description="Disordered" evidence="9">
    <location>
        <begin position="1571"/>
        <end position="1686"/>
    </location>
</feature>
<evidence type="ECO:0000256" key="4">
    <source>
        <dbReference type="ARBA" id="ARBA00022553"/>
    </source>
</evidence>
<evidence type="ECO:0000259" key="11">
    <source>
        <dbReference type="PROSITE" id="PS51651"/>
    </source>
</evidence>
<evidence type="ECO:0000313" key="13">
    <source>
        <dbReference type="Proteomes" id="UP000694410"/>
    </source>
</evidence>
<dbReference type="CDD" id="cd08695">
    <property type="entry name" value="C2_Dock-B"/>
    <property type="match status" value="1"/>
</dbReference>
<dbReference type="InterPro" id="IPR046769">
    <property type="entry name" value="DOCKER_Lobe_A"/>
</dbReference>
<dbReference type="InterPro" id="IPR016024">
    <property type="entry name" value="ARM-type_fold"/>
</dbReference>
<dbReference type="InterPro" id="IPR032376">
    <property type="entry name" value="DOCK_N"/>
</dbReference>
<dbReference type="InterPro" id="IPR037014">
    <property type="entry name" value="DHR2_DOCK4"/>
</dbReference>
<dbReference type="Pfam" id="PF14429">
    <property type="entry name" value="DOCK-C2"/>
    <property type="match status" value="1"/>
</dbReference>
<accession>A0A8C0U8M4</accession>
<dbReference type="InterPro" id="IPR056372">
    <property type="entry name" value="TPR_DOCK"/>
</dbReference>
<gene>
    <name evidence="12" type="primary">LOC111942915</name>
</gene>
<name>A0A8C0U8M4_CYACU</name>
<feature type="domain" description="DOCKER" evidence="11">
    <location>
        <begin position="955"/>
        <end position="1361"/>
    </location>
</feature>
<dbReference type="Pfam" id="PF16172">
    <property type="entry name" value="DOCK_N"/>
    <property type="match status" value="1"/>
</dbReference>
<protein>
    <submittedName>
        <fullName evidence="12">Dedicator of cytokinesis protein 4-like</fullName>
    </submittedName>
</protein>
<dbReference type="GO" id="GO:0005085">
    <property type="term" value="F:guanyl-nucleotide exchange factor activity"/>
    <property type="evidence" value="ECO:0007669"/>
    <property type="project" value="UniProtKB-KW"/>
</dbReference>
<keyword evidence="8" id="KW-0175">Coiled coil</keyword>
<dbReference type="GO" id="GO:0005737">
    <property type="term" value="C:cytoplasm"/>
    <property type="evidence" value="ECO:0007669"/>
    <property type="project" value="UniProtKB-SubCell"/>
</dbReference>
<dbReference type="GO" id="GO:0031267">
    <property type="term" value="F:small GTPase binding"/>
    <property type="evidence" value="ECO:0007669"/>
    <property type="project" value="TreeGrafter"/>
</dbReference>
<dbReference type="InterPro" id="IPR043162">
    <property type="entry name" value="DOCK_C_lobe_C"/>
</dbReference>
<dbReference type="FunFam" id="1.20.58.740:FF:000003">
    <property type="entry name" value="dedicator of cytokinesis protein 4"/>
    <property type="match status" value="1"/>
</dbReference>
<dbReference type="FunFam" id="2.60.40.150:FF:000045">
    <property type="entry name" value="Dedicator of cytokinesis protein 4"/>
    <property type="match status" value="1"/>
</dbReference>
<dbReference type="Gene3D" id="1.25.40.410">
    <property type="match status" value="1"/>
</dbReference>
<keyword evidence="5" id="KW-0344">Guanine-nucleotide releasing factor</keyword>
<dbReference type="PROSITE" id="PS51651">
    <property type="entry name" value="DOCKER"/>
    <property type="match status" value="1"/>
</dbReference>
<reference evidence="12" key="2">
    <citation type="submission" date="2025-09" db="UniProtKB">
        <authorList>
            <consortium name="Ensembl"/>
        </authorList>
    </citation>
    <scope>IDENTIFICATION</scope>
</reference>
<dbReference type="GO" id="GO:0060326">
    <property type="term" value="P:cell chemotaxis"/>
    <property type="evidence" value="ECO:0007669"/>
    <property type="project" value="TreeGrafter"/>
</dbReference>
<dbReference type="InterPro" id="IPR046770">
    <property type="entry name" value="DOCKER_Lobe_B"/>
</dbReference>
<dbReference type="InterPro" id="IPR027007">
    <property type="entry name" value="C2_DOCK-type_domain"/>
</dbReference>
<dbReference type="PANTHER" id="PTHR45653">
    <property type="entry name" value="DEDICATOR OF CYTOKINESIS"/>
    <property type="match status" value="1"/>
</dbReference>
<keyword evidence="3" id="KW-0963">Cytoplasm</keyword>
<evidence type="ECO:0000256" key="9">
    <source>
        <dbReference type="SAM" id="MobiDB-lite"/>
    </source>
</evidence>
<evidence type="ECO:0000259" key="10">
    <source>
        <dbReference type="PROSITE" id="PS51650"/>
    </source>
</evidence>
<feature type="region of interest" description="Disordered" evidence="9">
    <location>
        <begin position="1414"/>
        <end position="1488"/>
    </location>
</feature>
<evidence type="ECO:0000256" key="1">
    <source>
        <dbReference type="ARBA" id="ARBA00004370"/>
    </source>
</evidence>
<feature type="compositionally biased region" description="Low complexity" evidence="9">
    <location>
        <begin position="1571"/>
        <end position="1590"/>
    </location>
</feature>
<sequence>FCLFYERFFLRLNRNGLPKCPEKPERHCSLFVVTVVLSATRTTFKNACNVQYRRPFGCAVLSIADLLAGDSKDDLVLKVYMCNTESDWYQIHENIIKKLNARYNLTGSNAGLAVSLQLLHGDIEQIRREYTSRFTHGVSITRKLGFSNIIMPGEMRNDLYITVERGEFEKGGKSVARNVEVTMHVVDSSGQILKDFISFGSGEPPASEYHSFVLYHNNCPRWAELLKLPIPVDKFRGAHIRCEFRHCSTKEKGEKKLFGFSFMPLMQENGRTLPDGTHELIVHKCEENANLQDSGRYLKLPFSKGISLGNNSQAVKTTKESFWITSFLCSTKLTQNGDMLDLLKWRTHPDKIAGCLSKLKEIDGSEIVKFLQDTLDTLFGILDENSQKYGSKVFDCLVHIINLLQDSKFHHFKPVMDTYIESHFAGALAYRDLIKVLKWHIDRVTEVELHDHIQEVLKAQEYIFKYIVQSRRLFSIATGGQNEEEFRCCIQELLMSVRFFLSQESKGTSALSQLQAVFLSSFPSVYSELLKLFDVREVANLVHDALGSLPTVMHGDESLQAVKLQSIGKTVESHLYTNPDSRCILLPVVLHHLHMHLQEQKDLIMCARILSNIFCLIKKNSSEKSVLEEIDVIVNSLLDILLRTILEITSRPQPSGSALRLQFQDVTGEFVSCLLSLLRQMTDRHYQQLLDSFNTKEDLRDFLLQIFTVFRILIRPEMFPKDWTVMRLVANNVIITTVLYLSDALRKNFLNENFDYKIWDSYFFLAVIFINQLCLQLEMFTPSKKKKVLEKYGDMRVTMGCEIFSMWQNLGEHKLHFIPALIGPFLEVTLIPQPDLRNVMIPIFHDMMDWEQRRSGNFKQVEAKLIDKLDSLMSEGKGDETYRELFNSIDIFLASFFFSLLKKIERETWRESGVSLIATVTRLMERLLDYRDCMKMGEVDGKKIGCTVSLLNFYKTELNKEEMYIRYIHKLYDLHLKAQNFTEAAYTLLLYDELLEWSDRPLREFLNYPMQTEWQRKECLHLTIIQNFDRGKCWENGIILCRKIAEQYESYYDYRNLSKMRMMEASLYDKIMDQQRLEPEFFRVGFYGKKFPFFLRNKEFVCRGHDYERLEAFQQRMLNEFPHAIAMQHANQPDETIFQAEAQYLQIYAVTPIPENQEVLQRDGIPDNIKSFYKVNHIWRFRYDRPFHKGTKDKENEFKSLWVERTTLILVQSLPGISRWFEVEKREVVEMSPLENAIEVLENKNQQLRTLISQCQTRQMQNINPLTMCLNGVIDAAVNGGVARYQEAFFVKEYILNHPEDGEKITRLRELMLEQAQILEFGLAVHEKVVPQDMRPLHKKLVDQFFVMKSSLGIQEFSACVQASPIHFPNGSPRVCRNSIPISMSPDAARVIPRRSPLSYPAVNRYSSSSLSSQASAEVSNITGQSESSDEVFNMQPSPSTSSLSSTHSASPNVTSSAPSSARASPLLSDKHKHSRENSCLSPRERPCSAIYPTPLETSQRMLFNHIGDGALPRSDSNLPGSDKASPARHIASISPSPAGRSPMKGSVQSFTPSPVEYHSSGLISNSPALSGSYSSGISSLSRCSTSETSGFESQGSEPAVTVPSYSISEEPVRKESKTPPPYSVYERTLKRPVPLPHSLSIPPAADPPALPPKPQLVRPNNLENSSRRTEQVPRPRPLPRKVSQL</sequence>
<dbReference type="Gene3D" id="2.60.40.150">
    <property type="entry name" value="C2 domain"/>
    <property type="match status" value="1"/>
</dbReference>
<dbReference type="Pfam" id="PF20422">
    <property type="entry name" value="DHR-2_Lobe_B"/>
    <property type="match status" value="1"/>
</dbReference>